<feature type="region of interest" description="Disordered" evidence="1">
    <location>
        <begin position="1"/>
        <end position="81"/>
    </location>
</feature>
<evidence type="ECO:0000313" key="2">
    <source>
        <dbReference type="EMBL" id="GAA1563474.1"/>
    </source>
</evidence>
<feature type="compositionally biased region" description="Polar residues" evidence="1">
    <location>
        <begin position="142"/>
        <end position="153"/>
    </location>
</feature>
<dbReference type="RefSeq" id="WP_344233120.1">
    <property type="nucleotide sequence ID" value="NZ_BAAAPH010000005.1"/>
</dbReference>
<gene>
    <name evidence="2" type="ORF">GCM10009804_20190</name>
</gene>
<comment type="caution">
    <text evidence="2">The sequence shown here is derived from an EMBL/GenBank/DDBJ whole genome shotgun (WGS) entry which is preliminary data.</text>
</comment>
<reference evidence="2 3" key="1">
    <citation type="journal article" date="2019" name="Int. J. Syst. Evol. Microbiol.">
        <title>The Global Catalogue of Microorganisms (GCM) 10K type strain sequencing project: providing services to taxonomists for standard genome sequencing and annotation.</title>
        <authorList>
            <consortium name="The Broad Institute Genomics Platform"/>
            <consortium name="The Broad Institute Genome Sequencing Center for Infectious Disease"/>
            <person name="Wu L."/>
            <person name="Ma J."/>
        </authorList>
    </citation>
    <scope>NUCLEOTIDE SEQUENCE [LARGE SCALE GENOMIC DNA]</scope>
    <source>
        <strain evidence="2 3">JCM 15572</strain>
    </source>
</reference>
<evidence type="ECO:0000256" key="1">
    <source>
        <dbReference type="SAM" id="MobiDB-lite"/>
    </source>
</evidence>
<organism evidence="2 3">
    <name type="scientific">Kribbella hippodromi</name>
    <dbReference type="NCBI Taxonomy" id="434347"/>
    <lineage>
        <taxon>Bacteria</taxon>
        <taxon>Bacillati</taxon>
        <taxon>Actinomycetota</taxon>
        <taxon>Actinomycetes</taxon>
        <taxon>Propionibacteriales</taxon>
        <taxon>Kribbellaceae</taxon>
        <taxon>Kribbella</taxon>
    </lineage>
</organism>
<proteinExistence type="predicted"/>
<feature type="compositionally biased region" description="Pro residues" evidence="1">
    <location>
        <begin position="1"/>
        <end position="10"/>
    </location>
</feature>
<feature type="compositionally biased region" description="Acidic residues" evidence="1">
    <location>
        <begin position="28"/>
        <end position="54"/>
    </location>
</feature>
<dbReference type="EMBL" id="BAAAPH010000005">
    <property type="protein sequence ID" value="GAA1563474.1"/>
    <property type="molecule type" value="Genomic_DNA"/>
</dbReference>
<keyword evidence="3" id="KW-1185">Reference proteome</keyword>
<sequence>MSGTVAPPPGSTAGGALIRLISTARPDDADDLGESDQAAEPDGEGEPEYAEADDDARASARSRYRWRDSPRWNKVERDDSYDSVAQTGLAMDAFVKRELRRHFALATGKEAAEFHQSDYRAAPHLATLSTEEPEAGLAAPSEAQTTVESQARSGGSLGGVSLEQQLEDLRRDVAELRAAAERRHKKPPSVSTTTWLSLLLWAAVLVACMALADPKQQEQASEALDNEVDLSPEGKETVRTILKQMGDRGKETEDRVALIVELANQASRKFNKDGLPKAT</sequence>
<accession>A0ABN2CTD8</accession>
<protein>
    <submittedName>
        <fullName evidence="2">Uncharacterized protein</fullName>
    </submittedName>
</protein>
<name>A0ABN2CTD8_9ACTN</name>
<evidence type="ECO:0000313" key="3">
    <source>
        <dbReference type="Proteomes" id="UP001501705"/>
    </source>
</evidence>
<dbReference type="Proteomes" id="UP001501705">
    <property type="component" value="Unassembled WGS sequence"/>
</dbReference>
<feature type="compositionally biased region" description="Basic and acidic residues" evidence="1">
    <location>
        <begin position="65"/>
        <end position="80"/>
    </location>
</feature>
<feature type="region of interest" description="Disordered" evidence="1">
    <location>
        <begin position="131"/>
        <end position="161"/>
    </location>
</feature>